<feature type="transmembrane region" description="Helical" evidence="6">
    <location>
        <begin position="50"/>
        <end position="72"/>
    </location>
</feature>
<dbReference type="Pfam" id="PF07690">
    <property type="entry name" value="MFS_1"/>
    <property type="match status" value="1"/>
</dbReference>
<dbReference type="CDD" id="cd17324">
    <property type="entry name" value="MFS_NepI_like"/>
    <property type="match status" value="1"/>
</dbReference>
<dbReference type="SUPFAM" id="SSF103473">
    <property type="entry name" value="MFS general substrate transporter"/>
    <property type="match status" value="1"/>
</dbReference>
<evidence type="ECO:0000259" key="7">
    <source>
        <dbReference type="PROSITE" id="PS50850"/>
    </source>
</evidence>
<dbReference type="InterPro" id="IPR050189">
    <property type="entry name" value="MFS_Efflux_Transporters"/>
</dbReference>
<dbReference type="InterPro" id="IPR020846">
    <property type="entry name" value="MFS_dom"/>
</dbReference>
<dbReference type="Gene3D" id="1.20.1250.20">
    <property type="entry name" value="MFS general substrate transporter like domains"/>
    <property type="match status" value="1"/>
</dbReference>
<gene>
    <name evidence="8" type="ORF">GCM10023095_13520</name>
</gene>
<feature type="transmembrane region" description="Helical" evidence="6">
    <location>
        <begin position="12"/>
        <end position="30"/>
    </location>
</feature>
<feature type="transmembrane region" description="Helical" evidence="6">
    <location>
        <begin position="281"/>
        <end position="299"/>
    </location>
</feature>
<dbReference type="Proteomes" id="UP001501321">
    <property type="component" value="Unassembled WGS sequence"/>
</dbReference>
<organism evidence="8 9">
    <name type="scientific">Pseudaeromonas paramecii</name>
    <dbReference type="NCBI Taxonomy" id="2138166"/>
    <lineage>
        <taxon>Bacteria</taxon>
        <taxon>Pseudomonadati</taxon>
        <taxon>Pseudomonadota</taxon>
        <taxon>Gammaproteobacteria</taxon>
        <taxon>Aeromonadales</taxon>
        <taxon>Aeromonadaceae</taxon>
        <taxon>Pseudaeromonas</taxon>
    </lineage>
</organism>
<feature type="transmembrane region" description="Helical" evidence="6">
    <location>
        <begin position="138"/>
        <end position="160"/>
    </location>
</feature>
<keyword evidence="9" id="KW-1185">Reference proteome</keyword>
<feature type="transmembrane region" description="Helical" evidence="6">
    <location>
        <begin position="218"/>
        <end position="240"/>
    </location>
</feature>
<feature type="transmembrane region" description="Helical" evidence="6">
    <location>
        <begin position="376"/>
        <end position="395"/>
    </location>
</feature>
<evidence type="ECO:0000256" key="3">
    <source>
        <dbReference type="ARBA" id="ARBA00022692"/>
    </source>
</evidence>
<reference evidence="9" key="1">
    <citation type="journal article" date="2019" name="Int. J. Syst. Evol. Microbiol.">
        <title>The Global Catalogue of Microorganisms (GCM) 10K type strain sequencing project: providing services to taxonomists for standard genome sequencing and annotation.</title>
        <authorList>
            <consortium name="The Broad Institute Genomics Platform"/>
            <consortium name="The Broad Institute Genome Sequencing Center for Infectious Disease"/>
            <person name="Wu L."/>
            <person name="Ma J."/>
        </authorList>
    </citation>
    <scope>NUCLEOTIDE SEQUENCE [LARGE SCALE GENOMIC DNA]</scope>
    <source>
        <strain evidence="9">JCM 32226</strain>
    </source>
</reference>
<evidence type="ECO:0000256" key="2">
    <source>
        <dbReference type="ARBA" id="ARBA00022475"/>
    </source>
</evidence>
<evidence type="ECO:0000313" key="8">
    <source>
        <dbReference type="EMBL" id="GAA4497249.1"/>
    </source>
</evidence>
<keyword evidence="5 6" id="KW-0472">Membrane</keyword>
<name>A0ABP8Q3X9_9GAMM</name>
<dbReference type="PANTHER" id="PTHR43124">
    <property type="entry name" value="PURINE EFFLUX PUMP PBUE"/>
    <property type="match status" value="1"/>
</dbReference>
<dbReference type="InterPro" id="IPR011701">
    <property type="entry name" value="MFS"/>
</dbReference>
<dbReference type="PANTHER" id="PTHR43124:SF3">
    <property type="entry name" value="CHLORAMPHENICOL EFFLUX PUMP RV0191"/>
    <property type="match status" value="1"/>
</dbReference>
<keyword evidence="4 6" id="KW-1133">Transmembrane helix</keyword>
<comment type="caution">
    <text evidence="8">The sequence shown here is derived from an EMBL/GenBank/DDBJ whole genome shotgun (WGS) entry which is preliminary data.</text>
</comment>
<evidence type="ECO:0000256" key="4">
    <source>
        <dbReference type="ARBA" id="ARBA00022989"/>
    </source>
</evidence>
<protein>
    <recommendedName>
        <fullName evidence="7">Major facilitator superfamily (MFS) profile domain-containing protein</fullName>
    </recommendedName>
</protein>
<dbReference type="PROSITE" id="PS50850">
    <property type="entry name" value="MFS"/>
    <property type="match status" value="1"/>
</dbReference>
<dbReference type="RefSeq" id="WP_345011338.1">
    <property type="nucleotide sequence ID" value="NZ_BAABFC010000009.1"/>
</dbReference>
<dbReference type="InterPro" id="IPR036259">
    <property type="entry name" value="MFS_trans_sf"/>
</dbReference>
<feature type="transmembrane region" description="Helical" evidence="6">
    <location>
        <begin position="105"/>
        <end position="126"/>
    </location>
</feature>
<sequence length="406" mass="43160">MIPSSSTARQDAWLLWPLAAIHFYHLLDLLMLQPLAPQLMSQLALSSGQFASLVTAYALCAALGGLIAALFIDRVERKRLLLCLFALFSLMTLLCGLASDYGVLLLARGVSGLAGGMLSAMVQTLIGDLIPPERRGRATGLMMSMFSLASILGVPLALWLSELGGWRLPFVLLATLALPCALVAAWRLPRRPPMPQAELRHPLAMWGRILAPRRHRAALLFVCCGVFSGACVMPFLAIYLTQALQVSSGLLSWVYLLGGAATLLASRWVGGWSDRVGKPQAFLRLAGLSLLPITLITQLPPLPWYGLLLATTLFFLLVPCRSVPAVALVTSSVDPALRGGFLAMNASCQQLATAAGAAVAGQLVQVSEQGVSGYGYAGLLGGLATLAAMVLCLRIPPLPRTEPRTA</sequence>
<evidence type="ECO:0000256" key="5">
    <source>
        <dbReference type="ARBA" id="ARBA00023136"/>
    </source>
</evidence>
<proteinExistence type="predicted"/>
<evidence type="ECO:0000256" key="1">
    <source>
        <dbReference type="ARBA" id="ARBA00004651"/>
    </source>
</evidence>
<dbReference type="EMBL" id="BAABFC010000009">
    <property type="protein sequence ID" value="GAA4497249.1"/>
    <property type="molecule type" value="Genomic_DNA"/>
</dbReference>
<evidence type="ECO:0000256" key="6">
    <source>
        <dbReference type="SAM" id="Phobius"/>
    </source>
</evidence>
<comment type="subcellular location">
    <subcellularLocation>
        <location evidence="1">Cell membrane</location>
        <topology evidence="1">Multi-pass membrane protein</topology>
    </subcellularLocation>
</comment>
<evidence type="ECO:0000313" key="9">
    <source>
        <dbReference type="Proteomes" id="UP001501321"/>
    </source>
</evidence>
<feature type="domain" description="Major facilitator superfamily (MFS) profile" evidence="7">
    <location>
        <begin position="14"/>
        <end position="400"/>
    </location>
</feature>
<accession>A0ABP8Q3X9</accession>
<keyword evidence="2" id="KW-1003">Cell membrane</keyword>
<feature type="transmembrane region" description="Helical" evidence="6">
    <location>
        <begin position="166"/>
        <end position="186"/>
    </location>
</feature>
<feature type="transmembrane region" description="Helical" evidence="6">
    <location>
        <begin position="252"/>
        <end position="269"/>
    </location>
</feature>
<keyword evidence="3 6" id="KW-0812">Transmembrane</keyword>
<feature type="transmembrane region" description="Helical" evidence="6">
    <location>
        <begin position="79"/>
        <end position="99"/>
    </location>
</feature>